<keyword evidence="2" id="KW-1185">Reference proteome</keyword>
<accession>A0A2Z6QYY5</accession>
<comment type="caution">
    <text evidence="1">The sequence shown here is derived from an EMBL/GenBank/DDBJ whole genome shotgun (WGS) entry which is preliminary data.</text>
</comment>
<organism evidence="1 2">
    <name type="scientific">Rhizophagus clarus</name>
    <dbReference type="NCBI Taxonomy" id="94130"/>
    <lineage>
        <taxon>Eukaryota</taxon>
        <taxon>Fungi</taxon>
        <taxon>Fungi incertae sedis</taxon>
        <taxon>Mucoromycota</taxon>
        <taxon>Glomeromycotina</taxon>
        <taxon>Glomeromycetes</taxon>
        <taxon>Glomerales</taxon>
        <taxon>Glomeraceae</taxon>
        <taxon>Rhizophagus</taxon>
    </lineage>
</organism>
<evidence type="ECO:0000313" key="2">
    <source>
        <dbReference type="Proteomes" id="UP000247702"/>
    </source>
</evidence>
<proteinExistence type="predicted"/>
<reference evidence="1 2" key="1">
    <citation type="submission" date="2017-11" db="EMBL/GenBank/DDBJ databases">
        <title>The genome of Rhizophagus clarus HR1 reveals common genetic basis of auxotrophy among arbuscular mycorrhizal fungi.</title>
        <authorList>
            <person name="Kobayashi Y."/>
        </authorList>
    </citation>
    <scope>NUCLEOTIDE SEQUENCE [LARGE SCALE GENOMIC DNA]</scope>
    <source>
        <strain evidence="1 2">HR1</strain>
    </source>
</reference>
<dbReference type="EMBL" id="BEXD01000755">
    <property type="protein sequence ID" value="GBB89921.1"/>
    <property type="molecule type" value="Genomic_DNA"/>
</dbReference>
<dbReference type="Proteomes" id="UP000247702">
    <property type="component" value="Unassembled WGS sequence"/>
</dbReference>
<sequence length="115" mass="13791">MLTNIHFLSFLGPEVLYRRTTIRKKWTELFRRSGTLIRSGLWSRTPLEAYYDISKSGTPLEADYDILKIQTFHFKDWTLFENKTFDLFFLSLFNEYYFEGPDKAWTPFKGPRLDS</sequence>
<dbReference type="AlphaFoldDB" id="A0A2Z6QYY5"/>
<evidence type="ECO:0000313" key="1">
    <source>
        <dbReference type="EMBL" id="GBB89921.1"/>
    </source>
</evidence>
<gene>
    <name evidence="1" type="ORF">RclHR1_16780001</name>
</gene>
<name>A0A2Z6QYY5_9GLOM</name>
<protein>
    <submittedName>
        <fullName evidence="1">Uncharacterized protein</fullName>
    </submittedName>
</protein>